<comment type="caution">
    <text evidence="5">The sequence shown here is derived from an EMBL/GenBank/DDBJ whole genome shotgun (WGS) entry which is preliminary data.</text>
</comment>
<dbReference type="Proteomes" id="UP000317291">
    <property type="component" value="Unassembled WGS sequence"/>
</dbReference>
<protein>
    <submittedName>
        <fullName evidence="5">Glutamate ABC transporter substrate-binding protein</fullName>
    </submittedName>
</protein>
<evidence type="ECO:0000313" key="6">
    <source>
        <dbReference type="Proteomes" id="UP000317291"/>
    </source>
</evidence>
<evidence type="ECO:0000259" key="4">
    <source>
        <dbReference type="SMART" id="SM00062"/>
    </source>
</evidence>
<dbReference type="OrthoDB" id="9807888at2"/>
<dbReference type="EMBL" id="VIGW01000003">
    <property type="protein sequence ID" value="TWS20175.1"/>
    <property type="molecule type" value="Genomic_DNA"/>
</dbReference>
<dbReference type="InterPro" id="IPR051455">
    <property type="entry name" value="Bact_solute-bind_prot3"/>
</dbReference>
<name>A0A5C5RDE4_9ACTN</name>
<dbReference type="SMART" id="SM00062">
    <property type="entry name" value="PBPb"/>
    <property type="match status" value="1"/>
</dbReference>
<organism evidence="5 6">
    <name type="scientific">Tsukamurella asaccharolytica</name>
    <dbReference type="NCBI Taxonomy" id="2592067"/>
    <lineage>
        <taxon>Bacteria</taxon>
        <taxon>Bacillati</taxon>
        <taxon>Actinomycetota</taxon>
        <taxon>Actinomycetes</taxon>
        <taxon>Mycobacteriales</taxon>
        <taxon>Tsukamurellaceae</taxon>
        <taxon>Tsukamurella</taxon>
    </lineage>
</organism>
<keyword evidence="3" id="KW-0732">Signal</keyword>
<gene>
    <name evidence="5" type="ORF">FK529_08630</name>
</gene>
<evidence type="ECO:0000256" key="1">
    <source>
        <dbReference type="ARBA" id="ARBA00010333"/>
    </source>
</evidence>
<keyword evidence="2" id="KW-0813">Transport</keyword>
<keyword evidence="6" id="KW-1185">Reference proteome</keyword>
<feature type="domain" description="Solute-binding protein family 3/N-terminal" evidence="4">
    <location>
        <begin position="47"/>
        <end position="292"/>
    </location>
</feature>
<accession>A0A5C5RDE4</accession>
<dbReference type="Pfam" id="PF00497">
    <property type="entry name" value="SBP_bac_3"/>
    <property type="match status" value="1"/>
</dbReference>
<dbReference type="PANTHER" id="PTHR30085:SF6">
    <property type="entry name" value="ABC TRANSPORTER GLUTAMINE-BINDING PROTEIN GLNH"/>
    <property type="match status" value="1"/>
</dbReference>
<dbReference type="Gene3D" id="3.40.190.10">
    <property type="entry name" value="Periplasmic binding protein-like II"/>
    <property type="match status" value="2"/>
</dbReference>
<proteinExistence type="inferred from homology"/>
<evidence type="ECO:0000256" key="3">
    <source>
        <dbReference type="ARBA" id="ARBA00022729"/>
    </source>
</evidence>
<sequence>MREHTMQRPRGIRRIVAAITAVVLAGGLVACGSTGARSLVDSIESGSVILGTKFDQPGLGLRKPDKSMSGFDVDVSEYVVNAIAEANGWQKPTIRWRETPSAQRETLINNGEVDMITATYSINASRSKKVDFAGPYLVVRQGLLVRNDDSSLGQLADLDKGKILCSAAGSTSAQNVKAQLPGVQLQEFDSYSTCTEALHQGRIDALTTDESILAGFNEQYSGEFRVVDMTYLTDQCIKGSQKKAGNPFSTERYGIGLAKNDAKSKAALNEAIAKMIADGSWERALRKNLGATETQRLIDRAGGFDKFKPSVGDLAFVDAPASKCGGAA</sequence>
<evidence type="ECO:0000313" key="5">
    <source>
        <dbReference type="EMBL" id="TWS20175.1"/>
    </source>
</evidence>
<dbReference type="PROSITE" id="PS51257">
    <property type="entry name" value="PROKAR_LIPOPROTEIN"/>
    <property type="match status" value="1"/>
</dbReference>
<comment type="similarity">
    <text evidence="1">Belongs to the bacterial solute-binding protein 3 family.</text>
</comment>
<dbReference type="PANTHER" id="PTHR30085">
    <property type="entry name" value="AMINO ACID ABC TRANSPORTER PERMEASE"/>
    <property type="match status" value="1"/>
</dbReference>
<dbReference type="InterPro" id="IPR001638">
    <property type="entry name" value="Solute-binding_3/MltF_N"/>
</dbReference>
<dbReference type="SUPFAM" id="SSF53850">
    <property type="entry name" value="Periplasmic binding protein-like II"/>
    <property type="match status" value="1"/>
</dbReference>
<evidence type="ECO:0000256" key="2">
    <source>
        <dbReference type="ARBA" id="ARBA00022448"/>
    </source>
</evidence>
<dbReference type="GO" id="GO:0006865">
    <property type="term" value="P:amino acid transport"/>
    <property type="evidence" value="ECO:0007669"/>
    <property type="project" value="TreeGrafter"/>
</dbReference>
<dbReference type="GO" id="GO:0030288">
    <property type="term" value="C:outer membrane-bounded periplasmic space"/>
    <property type="evidence" value="ECO:0007669"/>
    <property type="project" value="TreeGrafter"/>
</dbReference>
<dbReference type="AlphaFoldDB" id="A0A5C5RDE4"/>
<dbReference type="CDD" id="cd13690">
    <property type="entry name" value="PBP2_GluB"/>
    <property type="match status" value="1"/>
</dbReference>
<reference evidence="5 6" key="1">
    <citation type="submission" date="2019-06" db="EMBL/GenBank/DDBJ databases">
        <title>Tsukamurella conjunctivitidis sp. nov., Tsukamurella assacharolytica sp. nov. and Tsukamurella sputae sp. nov. isolated from patients with conjunctivitis, bacteraemia (lymphoma) and respiratory infection (sputum) in Hong Kong.</title>
        <authorList>
            <person name="Teng J.L.L."/>
            <person name="Lee H.H."/>
            <person name="Fong J.Y.H."/>
            <person name="Fok K.M.N."/>
            <person name="Lau S.K.P."/>
            <person name="Woo P.C.Y."/>
        </authorList>
    </citation>
    <scope>NUCLEOTIDE SEQUENCE [LARGE SCALE GENOMIC DNA]</scope>
    <source>
        <strain evidence="5 6">HKU71</strain>
    </source>
</reference>
<dbReference type="GO" id="GO:0005576">
    <property type="term" value="C:extracellular region"/>
    <property type="evidence" value="ECO:0007669"/>
    <property type="project" value="TreeGrafter"/>
</dbReference>